<feature type="transmembrane region" description="Helical" evidence="9">
    <location>
        <begin position="219"/>
        <end position="239"/>
    </location>
</feature>
<dbReference type="GO" id="GO:0005886">
    <property type="term" value="C:plasma membrane"/>
    <property type="evidence" value="ECO:0007669"/>
    <property type="project" value="UniProtKB-SubCell"/>
</dbReference>
<comment type="caution">
    <text evidence="10">The sequence shown here is derived from an EMBL/GenBank/DDBJ whole genome shotgun (WGS) entry which is preliminary data.</text>
</comment>
<evidence type="ECO:0000256" key="3">
    <source>
        <dbReference type="ARBA" id="ARBA00022448"/>
    </source>
</evidence>
<dbReference type="PIRSF" id="PIRSF005353">
    <property type="entry name" value="PbuG"/>
    <property type="match status" value="1"/>
</dbReference>
<keyword evidence="6 8" id="KW-1133">Transmembrane helix</keyword>
<dbReference type="InterPro" id="IPR026033">
    <property type="entry name" value="Azg-like_bact_archaea"/>
</dbReference>
<sequence length="455" mass="48478">MLYYSSGIYKNIRKKESFMKNTKINSYLDNYFHLGKNNTNVKTEMIAGITTFMTMAYILIVNPSILAAAGMDSGAVFTATAVSAVISTLIMGLYAKLPFAQAPGMGLNAFFAFTVVLGMGYSFEFALTAVFLEGLIFIILTVFNVREAVVDSIPSNIKKAISVGIGLFIALIGLEGAGVVIKGEGTLVALGDITKGSALLAIIGIVITAILIARNVKGALFLGMIITAIIGVPMGITPIPTNILSTPPSLSPVFMKFEWHNIFSLDMVVVLFTLLFMDMFDNIGTLVGVATKAKMLDENGKVPNIKKALFADAIGTTLGACLGTSTVSTFVESASGVAEGGRTGLTAVSTAIMFAFALFFAPLFGVITPAVTCSALVLVGLFMLEPILEIDLKDWTEAIPAFLTIIMMPLAYSISDGIVFGVISYIIIKLFTGRRKEISMTTVIVGIIFILKFII</sequence>
<dbReference type="InterPro" id="IPR006043">
    <property type="entry name" value="NCS2"/>
</dbReference>
<dbReference type="GO" id="GO:0015205">
    <property type="term" value="F:nucleobase transmembrane transporter activity"/>
    <property type="evidence" value="ECO:0007669"/>
    <property type="project" value="UniProtKB-ARBA"/>
</dbReference>
<keyword evidence="4 8" id="KW-1003">Cell membrane</keyword>
<feature type="transmembrane region" description="Helical" evidence="9">
    <location>
        <begin position="402"/>
        <end position="426"/>
    </location>
</feature>
<dbReference type="AlphaFoldDB" id="A0ABD4RHI4"/>
<organism evidence="10 11">
    <name type="scientific">Clostridium chauvoei</name>
    <dbReference type="NCBI Taxonomy" id="46867"/>
    <lineage>
        <taxon>Bacteria</taxon>
        <taxon>Bacillati</taxon>
        <taxon>Bacillota</taxon>
        <taxon>Clostridia</taxon>
        <taxon>Eubacteriales</taxon>
        <taxon>Clostridiaceae</taxon>
        <taxon>Clostridium</taxon>
    </lineage>
</organism>
<dbReference type="Pfam" id="PF00860">
    <property type="entry name" value="Xan_ur_permease"/>
    <property type="match status" value="1"/>
</dbReference>
<dbReference type="EMBL" id="JAIFTX010000012">
    <property type="protein sequence ID" value="MBX7290758.1"/>
    <property type="molecule type" value="Genomic_DNA"/>
</dbReference>
<comment type="similarity">
    <text evidence="2 8">Belongs to the nucleobase:cation symporter-2 (NCS2) (TC 2.A.40) family. Azg-like subfamily.</text>
</comment>
<keyword evidence="7 8" id="KW-0472">Membrane</keyword>
<dbReference type="GO" id="GO:1904823">
    <property type="term" value="P:purine nucleobase transmembrane transport"/>
    <property type="evidence" value="ECO:0007669"/>
    <property type="project" value="UniProtKB-ARBA"/>
</dbReference>
<feature type="transmembrane region" description="Helical" evidence="9">
    <location>
        <begin position="352"/>
        <end position="382"/>
    </location>
</feature>
<evidence type="ECO:0000256" key="1">
    <source>
        <dbReference type="ARBA" id="ARBA00004651"/>
    </source>
</evidence>
<gene>
    <name evidence="10" type="ORF">K4H94_06835</name>
</gene>
<feature type="transmembrane region" description="Helical" evidence="9">
    <location>
        <begin position="75"/>
        <end position="94"/>
    </location>
</feature>
<evidence type="ECO:0000256" key="4">
    <source>
        <dbReference type="ARBA" id="ARBA00022475"/>
    </source>
</evidence>
<feature type="transmembrane region" description="Helical" evidence="9">
    <location>
        <begin position="106"/>
        <end position="123"/>
    </location>
</feature>
<feature type="transmembrane region" description="Helical" evidence="9">
    <location>
        <begin position="46"/>
        <end position="69"/>
    </location>
</feature>
<comment type="subcellular location">
    <subcellularLocation>
        <location evidence="1 8">Cell membrane</location>
        <topology evidence="1 8">Multi-pass membrane protein</topology>
    </subcellularLocation>
</comment>
<proteinExistence type="inferred from homology"/>
<evidence type="ECO:0000256" key="2">
    <source>
        <dbReference type="ARBA" id="ARBA00005697"/>
    </source>
</evidence>
<evidence type="ECO:0000256" key="5">
    <source>
        <dbReference type="ARBA" id="ARBA00022692"/>
    </source>
</evidence>
<protein>
    <submittedName>
        <fullName evidence="10">NCS2 family permease</fullName>
    </submittedName>
</protein>
<dbReference type="Proteomes" id="UP000775179">
    <property type="component" value="Unassembled WGS sequence"/>
</dbReference>
<evidence type="ECO:0000313" key="11">
    <source>
        <dbReference type="Proteomes" id="UP000775179"/>
    </source>
</evidence>
<dbReference type="PANTHER" id="PTHR43337:SF1">
    <property type="entry name" value="XANTHINE_URACIL PERMEASE C887.17-RELATED"/>
    <property type="match status" value="1"/>
</dbReference>
<keyword evidence="5 8" id="KW-0812">Transmembrane</keyword>
<dbReference type="InterPro" id="IPR045018">
    <property type="entry name" value="Azg-like"/>
</dbReference>
<feature type="transmembrane region" description="Helical" evidence="9">
    <location>
        <begin position="161"/>
        <end position="181"/>
    </location>
</feature>
<name>A0ABD4RHI4_9CLOT</name>
<evidence type="ECO:0000313" key="10">
    <source>
        <dbReference type="EMBL" id="MBX7290758.1"/>
    </source>
</evidence>
<feature type="transmembrane region" description="Helical" evidence="9">
    <location>
        <begin position="129"/>
        <end position="149"/>
    </location>
</feature>
<evidence type="ECO:0000256" key="6">
    <source>
        <dbReference type="ARBA" id="ARBA00022989"/>
    </source>
</evidence>
<feature type="transmembrane region" description="Helical" evidence="9">
    <location>
        <begin position="193"/>
        <end position="212"/>
    </location>
</feature>
<accession>A0ABD4RHI4</accession>
<evidence type="ECO:0000256" key="7">
    <source>
        <dbReference type="ARBA" id="ARBA00023136"/>
    </source>
</evidence>
<keyword evidence="3 8" id="KW-0813">Transport</keyword>
<evidence type="ECO:0000256" key="9">
    <source>
        <dbReference type="SAM" id="Phobius"/>
    </source>
</evidence>
<evidence type="ECO:0000256" key="8">
    <source>
        <dbReference type="PIRNR" id="PIRNR005353"/>
    </source>
</evidence>
<reference evidence="10 11" key="1">
    <citation type="submission" date="2021-08" db="EMBL/GenBank/DDBJ databases">
        <title>Genome sequence analysis of Clostridium chauvoei strains of European origin and evaluation of typing options for outbreak investigations.</title>
        <authorList>
            <person name="Abdel-Glil M."/>
            <person name="Thomas P."/>
            <person name="Seyboldt C."/>
        </authorList>
    </citation>
    <scope>NUCLEOTIDE SEQUENCE [LARGE SCALE GENOMIC DNA]</scope>
    <source>
        <strain evidence="10 11">S0260-09</strain>
    </source>
</reference>
<dbReference type="PANTHER" id="PTHR43337">
    <property type="entry name" value="XANTHINE/URACIL PERMEASE C887.17-RELATED"/>
    <property type="match status" value="1"/>
</dbReference>